<dbReference type="NCBIfam" id="TIGR01666">
    <property type="entry name" value="YCCS"/>
    <property type="match status" value="1"/>
</dbReference>
<dbReference type="InterPro" id="IPR010019">
    <property type="entry name" value="Integral_membrane_YccS"/>
</dbReference>
<feature type="transmembrane region" description="Helical" evidence="7">
    <location>
        <begin position="44"/>
        <end position="61"/>
    </location>
</feature>
<feature type="transmembrane region" description="Helical" evidence="7">
    <location>
        <begin position="517"/>
        <end position="539"/>
    </location>
</feature>
<evidence type="ECO:0000313" key="10">
    <source>
        <dbReference type="EMBL" id="SBS35075.1"/>
    </source>
</evidence>
<evidence type="ECO:0000256" key="7">
    <source>
        <dbReference type="SAM" id="Phobius"/>
    </source>
</evidence>
<dbReference type="InterPro" id="IPR049453">
    <property type="entry name" value="Memb_transporter_dom"/>
</dbReference>
<dbReference type="Pfam" id="PF13515">
    <property type="entry name" value="FUSC_2"/>
    <property type="match status" value="1"/>
</dbReference>
<reference evidence="10 11" key="1">
    <citation type="submission" date="2016-06" db="EMBL/GenBank/DDBJ databases">
        <authorList>
            <person name="Kjaerup R.B."/>
            <person name="Dalgaard T.S."/>
            <person name="Juul-Madsen H.R."/>
        </authorList>
    </citation>
    <scope>NUCLEOTIDE SEQUENCE [LARGE SCALE GENOMIC DNA]</scope>
    <source>
        <strain evidence="10 11">CECT 8886</strain>
    </source>
</reference>
<feature type="domain" description="Integral membrane bound transporter" evidence="9">
    <location>
        <begin position="414"/>
        <end position="533"/>
    </location>
</feature>
<dbReference type="STRING" id="1792290.MSP8886_03257"/>
<dbReference type="Proteomes" id="UP000092544">
    <property type="component" value="Unassembled WGS sequence"/>
</dbReference>
<dbReference type="OrthoDB" id="8670769at2"/>
<evidence type="ECO:0000259" key="9">
    <source>
        <dbReference type="Pfam" id="PF13515"/>
    </source>
</evidence>
<dbReference type="InterPro" id="IPR010020">
    <property type="entry name" value="Integral_membrane_YCCS_YHJK"/>
</dbReference>
<feature type="transmembrane region" description="Helical" evidence="7">
    <location>
        <begin position="96"/>
        <end position="112"/>
    </location>
</feature>
<gene>
    <name evidence="10" type="primary">yccS</name>
    <name evidence="10" type="ORF">MSP8886_03257</name>
</gene>
<dbReference type="Pfam" id="PF12805">
    <property type="entry name" value="FUSC-like"/>
    <property type="match status" value="1"/>
</dbReference>
<feature type="transmembrane region" description="Helical" evidence="7">
    <location>
        <begin position="119"/>
        <end position="137"/>
    </location>
</feature>
<dbReference type="InterPro" id="IPR032692">
    <property type="entry name" value="YccS_N"/>
</dbReference>
<keyword evidence="3 7" id="KW-0812">Transmembrane</keyword>
<comment type="subcellular location">
    <subcellularLocation>
        <location evidence="1">Cell membrane</location>
        <topology evidence="1">Multi-pass membrane protein</topology>
    </subcellularLocation>
</comment>
<keyword evidence="2" id="KW-1003">Cell membrane</keyword>
<proteinExistence type="inferred from homology"/>
<evidence type="ECO:0000259" key="8">
    <source>
        <dbReference type="Pfam" id="PF12805"/>
    </source>
</evidence>
<dbReference type="AlphaFoldDB" id="A0A1A8TP67"/>
<sequence length="736" mass="83070">MAIGRFKISLQKLTKAGGVGQLSYGIRVSIALCGAMALSWGLDYVSLVIPLFLGVIASALAETEDDWLGRIRALSITLFLFIVVSFGVRLLMPHPWAFGISLSLIAFCLSMGGALGRRYGVISQATLILAVYTMIGLNQATHEVPIWYEPLLLGLGALWYGLLSIIWAALFVHVPLRQALAALYIEVGLYLKVKSKLFPILSSSSMDALRLDLAQQHGQVVIALNRVREILVSRIDNEPTSPRLGRYIRLYFIAQAIHERASSSHYNYSDLAETFFHSDILFRLQRQLSAAGSSCRQIGEAIRTSQSIDLHDSEEAIAGVQRSMAYLEREALPTQWRLFRSLRQLTDNVMALQQELDKARQLEDVSLTDASQQIPQPRVTFRSIFSQILDQLTPKSQVFRHAVRMSIALTCGYVIIQNVDLDVGYWVMLTTLFVCQPTFGSTRKRLYERMAGTVLGLVAAWSLITLFPVEFIQLLIAVVAGVVFFLSRNNRYVLATAAITLLVVCCFNQVADGYAVIWPRLVDTFIGSVISWLAVFFILPDWFYRQLPMTFAEGLRRSAEYLQELMRFYREEDMSEQAYRRSRRRAYNADALLTSTLVSMLQEPGHFRRDAELWQRLVIRSHTLFNYIAAFGAHRGALIEQPSNELLVSAGTYIVESLQEVAQSLEQKSLVSDSSAEFERLKKLLDDCPAEDDERHYFVLSQFQSLLGELRQIRLLTHELQVQVHGRDIKGVESAN</sequence>
<evidence type="ECO:0000256" key="5">
    <source>
        <dbReference type="ARBA" id="ARBA00023136"/>
    </source>
</evidence>
<dbReference type="EMBL" id="FLOB01000009">
    <property type="protein sequence ID" value="SBS35075.1"/>
    <property type="molecule type" value="Genomic_DNA"/>
</dbReference>
<name>A0A1A8TP67_9GAMM</name>
<dbReference type="NCBIfam" id="TIGR01667">
    <property type="entry name" value="YCCS_YHFK"/>
    <property type="match status" value="1"/>
</dbReference>
<protein>
    <submittedName>
        <fullName evidence="10">Inner membrane protein YccS</fullName>
    </submittedName>
</protein>
<keyword evidence="11" id="KW-1185">Reference proteome</keyword>
<dbReference type="GO" id="GO:0005886">
    <property type="term" value="C:plasma membrane"/>
    <property type="evidence" value="ECO:0007669"/>
    <property type="project" value="UniProtKB-SubCell"/>
</dbReference>
<evidence type="ECO:0000256" key="6">
    <source>
        <dbReference type="ARBA" id="ARBA00043993"/>
    </source>
</evidence>
<dbReference type="RefSeq" id="WP_083200993.1">
    <property type="nucleotide sequence ID" value="NZ_FLOB01000009.1"/>
</dbReference>
<keyword evidence="4 7" id="KW-1133">Transmembrane helix</keyword>
<dbReference type="PANTHER" id="PTHR30509">
    <property type="entry name" value="P-HYDROXYBENZOIC ACID EFFLUX PUMP SUBUNIT-RELATED"/>
    <property type="match status" value="1"/>
</dbReference>
<evidence type="ECO:0000313" key="11">
    <source>
        <dbReference type="Proteomes" id="UP000092544"/>
    </source>
</evidence>
<evidence type="ECO:0000256" key="3">
    <source>
        <dbReference type="ARBA" id="ARBA00022692"/>
    </source>
</evidence>
<keyword evidence="5 7" id="KW-0472">Membrane</keyword>
<evidence type="ECO:0000256" key="1">
    <source>
        <dbReference type="ARBA" id="ARBA00004651"/>
    </source>
</evidence>
<organism evidence="10 11">
    <name type="scientific">Marinomonas spartinae</name>
    <dbReference type="NCBI Taxonomy" id="1792290"/>
    <lineage>
        <taxon>Bacteria</taxon>
        <taxon>Pseudomonadati</taxon>
        <taxon>Pseudomonadota</taxon>
        <taxon>Gammaproteobacteria</taxon>
        <taxon>Oceanospirillales</taxon>
        <taxon>Oceanospirillaceae</taxon>
        <taxon>Marinomonas</taxon>
    </lineage>
</organism>
<feature type="transmembrane region" description="Helical" evidence="7">
    <location>
        <begin position="493"/>
        <end position="511"/>
    </location>
</feature>
<accession>A0A1A8TP67</accession>
<comment type="similarity">
    <text evidence="6">Belongs to the YccS/YhfK family.</text>
</comment>
<feature type="transmembrane region" description="Helical" evidence="7">
    <location>
        <begin position="157"/>
        <end position="176"/>
    </location>
</feature>
<dbReference type="PANTHER" id="PTHR30509:SF8">
    <property type="entry name" value="INNER MEMBRANE PROTEIN YCCS"/>
    <property type="match status" value="1"/>
</dbReference>
<feature type="domain" description="Integral membrane protein YccS N-terminal" evidence="8">
    <location>
        <begin position="74"/>
        <end position="354"/>
    </location>
</feature>
<feature type="transmembrane region" description="Helical" evidence="7">
    <location>
        <begin position="73"/>
        <end position="90"/>
    </location>
</feature>
<evidence type="ECO:0000256" key="2">
    <source>
        <dbReference type="ARBA" id="ARBA00022475"/>
    </source>
</evidence>
<evidence type="ECO:0000256" key="4">
    <source>
        <dbReference type="ARBA" id="ARBA00022989"/>
    </source>
</evidence>